<feature type="compositionally biased region" description="Polar residues" evidence="2">
    <location>
        <begin position="21"/>
        <end position="31"/>
    </location>
</feature>
<dbReference type="InterPro" id="IPR038356">
    <property type="entry name" value="Tma16_sf"/>
</dbReference>
<name>A0AAN9TLN1_9HEMI</name>
<protein>
    <recommendedName>
        <fullName evidence="5">Translation machinery-associated protein 16</fullName>
    </recommendedName>
</protein>
<dbReference type="InterPro" id="IPR021346">
    <property type="entry name" value="Tma16"/>
</dbReference>
<organism evidence="3 4">
    <name type="scientific">Parthenolecanium corni</name>
    <dbReference type="NCBI Taxonomy" id="536013"/>
    <lineage>
        <taxon>Eukaryota</taxon>
        <taxon>Metazoa</taxon>
        <taxon>Ecdysozoa</taxon>
        <taxon>Arthropoda</taxon>
        <taxon>Hexapoda</taxon>
        <taxon>Insecta</taxon>
        <taxon>Pterygota</taxon>
        <taxon>Neoptera</taxon>
        <taxon>Paraneoptera</taxon>
        <taxon>Hemiptera</taxon>
        <taxon>Sternorrhyncha</taxon>
        <taxon>Coccoidea</taxon>
        <taxon>Coccidae</taxon>
        <taxon>Parthenolecanium</taxon>
    </lineage>
</organism>
<evidence type="ECO:0008006" key="5">
    <source>
        <dbReference type="Google" id="ProtNLM"/>
    </source>
</evidence>
<reference evidence="3 4" key="1">
    <citation type="submission" date="2024-03" db="EMBL/GenBank/DDBJ databases">
        <title>Adaptation during the transition from Ophiocordyceps entomopathogen to insect associate is accompanied by gene loss and intensified selection.</title>
        <authorList>
            <person name="Ward C.M."/>
            <person name="Onetto C.A."/>
            <person name="Borneman A.R."/>
        </authorList>
    </citation>
    <scope>NUCLEOTIDE SEQUENCE [LARGE SCALE GENOMIC DNA]</scope>
    <source>
        <strain evidence="3">AWRI1</strain>
        <tissue evidence="3">Single Adult Female</tissue>
    </source>
</reference>
<evidence type="ECO:0000313" key="4">
    <source>
        <dbReference type="Proteomes" id="UP001367676"/>
    </source>
</evidence>
<dbReference type="PANTHER" id="PTHR13349:SF2">
    <property type="entry name" value="TRANSLATION MACHINERY-ASSOCIATED PROTEIN 16"/>
    <property type="match status" value="1"/>
</dbReference>
<dbReference type="GO" id="GO:0005634">
    <property type="term" value="C:nucleus"/>
    <property type="evidence" value="ECO:0007669"/>
    <property type="project" value="TreeGrafter"/>
</dbReference>
<dbReference type="AlphaFoldDB" id="A0AAN9TLN1"/>
<dbReference type="Proteomes" id="UP001367676">
    <property type="component" value="Unassembled WGS sequence"/>
</dbReference>
<dbReference type="FunFam" id="1.20.1440.170:FF:000001">
    <property type="entry name" value="Translation machinery-associated 16 homolog"/>
    <property type="match status" value="1"/>
</dbReference>
<feature type="region of interest" description="Disordered" evidence="2">
    <location>
        <begin position="1"/>
        <end position="41"/>
    </location>
</feature>
<accession>A0AAN9TLN1</accession>
<keyword evidence="4" id="KW-1185">Reference proteome</keyword>
<evidence type="ECO:0000256" key="1">
    <source>
        <dbReference type="ARBA" id="ARBA00034127"/>
    </source>
</evidence>
<dbReference type="Pfam" id="PF11176">
    <property type="entry name" value="Tma16"/>
    <property type="match status" value="1"/>
</dbReference>
<comment type="similarity">
    <text evidence="1">Belongs to the TMA16 family.</text>
</comment>
<evidence type="ECO:0000313" key="3">
    <source>
        <dbReference type="EMBL" id="KAK7597869.1"/>
    </source>
</evidence>
<gene>
    <name evidence="3" type="ORF">V9T40_010094</name>
</gene>
<sequence>MQQPEEYALPEGKAAKKLNPSKINHPNSRKAQQYVKFKNKEAKRDKKKLTHFVKLNSQGEKVLWFRDNLDPEAEQCTPFMVDELIEKYLGRFDEEMSLIQSVKPYEQQKYASRRDQIRHIMEDERNEYNGCGFEIPDILNKTHLEALRKWTGELRYLQNIPLVRYSKTYLLGNDEKL</sequence>
<dbReference type="Gene3D" id="1.20.1440.170">
    <property type="entry name" value="Translation machinery-associated protein 16-like"/>
    <property type="match status" value="1"/>
</dbReference>
<dbReference type="EMBL" id="JBBCAQ010000017">
    <property type="protein sequence ID" value="KAK7597869.1"/>
    <property type="molecule type" value="Genomic_DNA"/>
</dbReference>
<evidence type="ECO:0000256" key="2">
    <source>
        <dbReference type="SAM" id="MobiDB-lite"/>
    </source>
</evidence>
<dbReference type="PANTHER" id="PTHR13349">
    <property type="entry name" value="TRANSLATION MACHINERY-ASSOCIATED PROTEIN 16"/>
    <property type="match status" value="1"/>
</dbReference>
<proteinExistence type="inferred from homology"/>
<comment type="caution">
    <text evidence="3">The sequence shown here is derived from an EMBL/GenBank/DDBJ whole genome shotgun (WGS) entry which is preliminary data.</text>
</comment>